<dbReference type="GO" id="GO:0005524">
    <property type="term" value="F:ATP binding"/>
    <property type="evidence" value="ECO:0007669"/>
    <property type="project" value="UniProtKB-KW"/>
</dbReference>
<protein>
    <recommendedName>
        <fullName evidence="2">serine--tRNA ligase</fullName>
        <ecNumber evidence="2">6.1.1.11</ecNumber>
    </recommendedName>
    <alternativeName>
        <fullName evidence="7">Seryl-tRNA synthetase</fullName>
    </alternativeName>
</protein>
<evidence type="ECO:0000259" key="9">
    <source>
        <dbReference type="PROSITE" id="PS50862"/>
    </source>
</evidence>
<evidence type="ECO:0000256" key="7">
    <source>
        <dbReference type="ARBA" id="ARBA00031113"/>
    </source>
</evidence>
<dbReference type="PRINTS" id="PR00981">
    <property type="entry name" value="TRNASYNTHSER"/>
</dbReference>
<keyword evidence="3 10" id="KW-0436">Ligase</keyword>
<reference evidence="10 11" key="1">
    <citation type="journal article" date="2023" name="BMC Biol.">
        <title>The compact genome of the sponge Oopsacas minuta (Hexactinellida) is lacking key metazoan core genes.</title>
        <authorList>
            <person name="Santini S."/>
            <person name="Schenkelaars Q."/>
            <person name="Jourda C."/>
            <person name="Duchesne M."/>
            <person name="Belahbib H."/>
            <person name="Rocher C."/>
            <person name="Selva M."/>
            <person name="Riesgo A."/>
            <person name="Vervoort M."/>
            <person name="Leys S.P."/>
            <person name="Kodjabachian L."/>
            <person name="Le Bivic A."/>
            <person name="Borchiellini C."/>
            <person name="Claverie J.M."/>
            <person name="Renard E."/>
        </authorList>
    </citation>
    <scope>NUCLEOTIDE SEQUENCE [LARGE SCALE GENOMIC DNA]</scope>
    <source>
        <strain evidence="10">SPO-2</strain>
    </source>
</reference>
<keyword evidence="5" id="KW-0067">ATP-binding</keyword>
<sequence length="484" mass="54829">MSYSQILTFGLKIFQGTTFNEVNLQLEPLWTNFAKRKHYIPYSTRTVAKMLVHDKYTQTLLNRLEFSHKWFTTQISSLILEKKHQNSNAKLNSDLQLLLNRSKALKDTISLLKKEEKMRFQTLQQLFESFPNILHQSVPDKIQVIKTTPKITRFGSECRDHVQLGIELDLFDLQTASNVSGHRFVYLKGDCALLAHALESWTIDLLADHGFLLISTPDVIKNDILAGCGFKPDGPSSQIYGVSHGKNHGISLAGTAEIPLVGYYANKNLMADLNKSDIRVCAASNCYRAEAGDRGKKIRGLYRLHQFRKIEMVCITQPDKDRSNSVFKQLVNIQESIYKMLRLPYRVIHIPADDLGDVASRKIDIEVYMPGMGMYGEVTSASECLGYQSSRLNIMCDSKYAYTLNATAVAIPRTLIGIIENYQRPNGIGIPAVLQSYMRQMTHIPIRTKKWNNGNKSISTHYLQNSIGGFSHFKADTSKLLRIV</sequence>
<dbReference type="GO" id="GO:0004828">
    <property type="term" value="F:serine-tRNA ligase activity"/>
    <property type="evidence" value="ECO:0007669"/>
    <property type="project" value="UniProtKB-EC"/>
</dbReference>
<dbReference type="InterPro" id="IPR010978">
    <property type="entry name" value="tRNA-bd_arm"/>
</dbReference>
<proteinExistence type="inferred from homology"/>
<accession>A0AAV7JSU2</accession>
<dbReference type="GO" id="GO:0006434">
    <property type="term" value="P:seryl-tRNA aminoacylation"/>
    <property type="evidence" value="ECO:0007669"/>
    <property type="project" value="InterPro"/>
</dbReference>
<gene>
    <name evidence="10" type="ORF">LOD99_4597</name>
</gene>
<feature type="domain" description="Aminoacyl-transfer RNA synthetases class-II family profile" evidence="9">
    <location>
        <begin position="204"/>
        <end position="431"/>
    </location>
</feature>
<dbReference type="Pfam" id="PF00587">
    <property type="entry name" value="tRNA-synt_2b"/>
    <property type="match status" value="1"/>
</dbReference>
<dbReference type="InterPro" id="IPR045864">
    <property type="entry name" value="aa-tRNA-synth_II/BPL/LPL"/>
</dbReference>
<keyword evidence="8" id="KW-0175">Coiled coil</keyword>
<dbReference type="PANTHER" id="PTHR11778">
    <property type="entry name" value="SERYL-TRNA SYNTHETASE"/>
    <property type="match status" value="1"/>
</dbReference>
<dbReference type="InterPro" id="IPR006195">
    <property type="entry name" value="aa-tRNA-synth_II"/>
</dbReference>
<dbReference type="NCBIfam" id="TIGR00414">
    <property type="entry name" value="serS"/>
    <property type="match status" value="1"/>
</dbReference>
<evidence type="ECO:0000256" key="2">
    <source>
        <dbReference type="ARBA" id="ARBA00012840"/>
    </source>
</evidence>
<evidence type="ECO:0000256" key="1">
    <source>
        <dbReference type="ARBA" id="ARBA00010728"/>
    </source>
</evidence>
<keyword evidence="11" id="KW-1185">Reference proteome</keyword>
<comment type="caution">
    <text evidence="10">The sequence shown here is derived from an EMBL/GenBank/DDBJ whole genome shotgun (WGS) entry which is preliminary data.</text>
</comment>
<dbReference type="SUPFAM" id="SSF46589">
    <property type="entry name" value="tRNA-binding arm"/>
    <property type="match status" value="1"/>
</dbReference>
<dbReference type="InterPro" id="IPR002317">
    <property type="entry name" value="Ser-tRNA-ligase_type_1"/>
</dbReference>
<evidence type="ECO:0000256" key="3">
    <source>
        <dbReference type="ARBA" id="ARBA00022598"/>
    </source>
</evidence>
<evidence type="ECO:0000256" key="6">
    <source>
        <dbReference type="ARBA" id="ARBA00023146"/>
    </source>
</evidence>
<dbReference type="EC" id="6.1.1.11" evidence="2"/>
<organism evidence="10 11">
    <name type="scientific">Oopsacas minuta</name>
    <dbReference type="NCBI Taxonomy" id="111878"/>
    <lineage>
        <taxon>Eukaryota</taxon>
        <taxon>Metazoa</taxon>
        <taxon>Porifera</taxon>
        <taxon>Hexactinellida</taxon>
        <taxon>Hexasterophora</taxon>
        <taxon>Lyssacinosida</taxon>
        <taxon>Leucopsacidae</taxon>
        <taxon>Oopsacas</taxon>
    </lineage>
</organism>
<evidence type="ECO:0000313" key="10">
    <source>
        <dbReference type="EMBL" id="KAI6652052.1"/>
    </source>
</evidence>
<dbReference type="Gene3D" id="3.30.930.10">
    <property type="entry name" value="Bira Bifunctional Protein, Domain 2"/>
    <property type="match status" value="1"/>
</dbReference>
<dbReference type="PROSITE" id="PS50862">
    <property type="entry name" value="AA_TRNA_LIGASE_II"/>
    <property type="match status" value="1"/>
</dbReference>
<keyword evidence="6" id="KW-0030">Aminoacyl-tRNA synthetase</keyword>
<comment type="similarity">
    <text evidence="1">Belongs to the class-II aminoacyl-tRNA synthetase family. Type-1 seryl-tRNA synthetase subfamily.</text>
</comment>
<evidence type="ECO:0000256" key="5">
    <source>
        <dbReference type="ARBA" id="ARBA00022840"/>
    </source>
</evidence>
<evidence type="ECO:0000256" key="4">
    <source>
        <dbReference type="ARBA" id="ARBA00022741"/>
    </source>
</evidence>
<evidence type="ECO:0000256" key="8">
    <source>
        <dbReference type="SAM" id="Coils"/>
    </source>
</evidence>
<feature type="coiled-coil region" evidence="8">
    <location>
        <begin position="88"/>
        <end position="115"/>
    </location>
</feature>
<dbReference type="SUPFAM" id="SSF55681">
    <property type="entry name" value="Class II aaRS and biotin synthetases"/>
    <property type="match status" value="1"/>
</dbReference>
<dbReference type="AlphaFoldDB" id="A0AAV7JSU2"/>
<dbReference type="EMBL" id="JAKMXF010000300">
    <property type="protein sequence ID" value="KAI6652052.1"/>
    <property type="molecule type" value="Genomic_DNA"/>
</dbReference>
<name>A0AAV7JSU2_9METZ</name>
<dbReference type="Proteomes" id="UP001165289">
    <property type="component" value="Unassembled WGS sequence"/>
</dbReference>
<evidence type="ECO:0000313" key="11">
    <source>
        <dbReference type="Proteomes" id="UP001165289"/>
    </source>
</evidence>
<dbReference type="InterPro" id="IPR002314">
    <property type="entry name" value="aa-tRNA-synt_IIb"/>
</dbReference>
<keyword evidence="4" id="KW-0547">Nucleotide-binding</keyword>